<protein>
    <recommendedName>
        <fullName evidence="3">G domain-containing protein</fullName>
    </recommendedName>
</protein>
<gene>
    <name evidence="1" type="ORF">DFH07DRAFT_789889</name>
</gene>
<evidence type="ECO:0000313" key="1">
    <source>
        <dbReference type="EMBL" id="KAJ7782225.1"/>
    </source>
</evidence>
<evidence type="ECO:0008006" key="3">
    <source>
        <dbReference type="Google" id="ProtNLM"/>
    </source>
</evidence>
<sequence>MKAATPPARTRPLPAVRFRVLIAGRANAGKTSILQRVCETTESPEIHRVRGVDNKEVRERRGEHNISDELTFTKHTGYVFHDSRGFECGGKEELEVVQDFIHERSQRRKLRDRVHAIWYCIPMDSERPMFDIDPLHEICPDKNVPVIPVFTKYDAFKLEVRWRLEDDGNLRGDEETRLQCEAVFKEQYLDRLHGVSKFVRLEGMDQHGACCNELIMATMDTLSDGAVTTMLLAVQRGNLELNVVHAVRQ</sequence>
<dbReference type="EMBL" id="JARJLG010000003">
    <property type="protein sequence ID" value="KAJ7782225.1"/>
    <property type="molecule type" value="Genomic_DNA"/>
</dbReference>
<dbReference type="Proteomes" id="UP001215280">
    <property type="component" value="Unassembled WGS sequence"/>
</dbReference>
<keyword evidence="2" id="KW-1185">Reference proteome</keyword>
<accession>A0AAD7P021</accession>
<dbReference type="InterPro" id="IPR027417">
    <property type="entry name" value="P-loop_NTPase"/>
</dbReference>
<dbReference type="CDD" id="cd00882">
    <property type="entry name" value="Ras_like_GTPase"/>
    <property type="match status" value="1"/>
</dbReference>
<name>A0AAD7P021_9AGAR</name>
<proteinExistence type="predicted"/>
<reference evidence="1" key="1">
    <citation type="submission" date="2023-03" db="EMBL/GenBank/DDBJ databases">
        <title>Massive genome expansion in bonnet fungi (Mycena s.s.) driven by repeated elements and novel gene families across ecological guilds.</title>
        <authorList>
            <consortium name="Lawrence Berkeley National Laboratory"/>
            <person name="Harder C.B."/>
            <person name="Miyauchi S."/>
            <person name="Viragh M."/>
            <person name="Kuo A."/>
            <person name="Thoen E."/>
            <person name="Andreopoulos B."/>
            <person name="Lu D."/>
            <person name="Skrede I."/>
            <person name="Drula E."/>
            <person name="Henrissat B."/>
            <person name="Morin E."/>
            <person name="Kohler A."/>
            <person name="Barry K."/>
            <person name="LaButti K."/>
            <person name="Morin E."/>
            <person name="Salamov A."/>
            <person name="Lipzen A."/>
            <person name="Mereny Z."/>
            <person name="Hegedus B."/>
            <person name="Baldrian P."/>
            <person name="Stursova M."/>
            <person name="Weitz H."/>
            <person name="Taylor A."/>
            <person name="Grigoriev I.V."/>
            <person name="Nagy L.G."/>
            <person name="Martin F."/>
            <person name="Kauserud H."/>
        </authorList>
    </citation>
    <scope>NUCLEOTIDE SEQUENCE</scope>
    <source>
        <strain evidence="1">CBHHK188m</strain>
    </source>
</reference>
<dbReference type="AlphaFoldDB" id="A0AAD7P021"/>
<dbReference type="SUPFAM" id="SSF52540">
    <property type="entry name" value="P-loop containing nucleoside triphosphate hydrolases"/>
    <property type="match status" value="1"/>
</dbReference>
<organism evidence="1 2">
    <name type="scientific">Mycena maculata</name>
    <dbReference type="NCBI Taxonomy" id="230809"/>
    <lineage>
        <taxon>Eukaryota</taxon>
        <taxon>Fungi</taxon>
        <taxon>Dikarya</taxon>
        <taxon>Basidiomycota</taxon>
        <taxon>Agaricomycotina</taxon>
        <taxon>Agaricomycetes</taxon>
        <taxon>Agaricomycetidae</taxon>
        <taxon>Agaricales</taxon>
        <taxon>Marasmiineae</taxon>
        <taxon>Mycenaceae</taxon>
        <taxon>Mycena</taxon>
    </lineage>
</organism>
<comment type="caution">
    <text evidence="1">The sequence shown here is derived from an EMBL/GenBank/DDBJ whole genome shotgun (WGS) entry which is preliminary data.</text>
</comment>
<dbReference type="Gene3D" id="3.40.50.300">
    <property type="entry name" value="P-loop containing nucleotide triphosphate hydrolases"/>
    <property type="match status" value="1"/>
</dbReference>
<evidence type="ECO:0000313" key="2">
    <source>
        <dbReference type="Proteomes" id="UP001215280"/>
    </source>
</evidence>